<dbReference type="AlphaFoldDB" id="A0A437PUQ5"/>
<name>A0A437PUQ5_9BACT</name>
<comment type="caution">
    <text evidence="2">The sequence shown here is derived from an EMBL/GenBank/DDBJ whole genome shotgun (WGS) entry which is preliminary data.</text>
</comment>
<accession>A0A437PUQ5</accession>
<gene>
    <name evidence="2" type="ORF">EOJ36_06110</name>
</gene>
<evidence type="ECO:0000256" key="1">
    <source>
        <dbReference type="SAM" id="SignalP"/>
    </source>
</evidence>
<dbReference type="OrthoDB" id="9145816at2"/>
<feature type="signal peptide" evidence="1">
    <location>
        <begin position="1"/>
        <end position="18"/>
    </location>
</feature>
<proteinExistence type="predicted"/>
<dbReference type="RefSeq" id="WP_127803387.1">
    <property type="nucleotide sequence ID" value="NZ_SACY01000002.1"/>
</dbReference>
<sequence>MKKCIFLFFFSLSNVIHAQVPGTPVLHSHIFVFRGLLDQVEQTASFALSTRKLRNAYTGPALRVRRSGDDAQADVAFDANNVVSDNSVVTIAAAGTSGLALNSTMSLASFRSGRTLNVSIWYDQSLNGYNGVQTSTARQPALEIANAGASNAYATLSFVGANKTNVTINQPLPTLLGSGLRGSVLLIAKILAGSGTNNSFGYSDISNNSIRWSAHMNWPSDNNYMYTDFGNSADVGRYFLNNSTLGFNAYKQYTLIRNPTDKIVRVSGSAKNNSNLNFNTPPTWSAGSTFGVGITTGSLDSVLNQNGFTGNIPEFILFSEPLNRVQYSTLENNQIIFWGSY</sequence>
<dbReference type="EMBL" id="SACY01000002">
    <property type="protein sequence ID" value="RVU25986.1"/>
    <property type="molecule type" value="Genomic_DNA"/>
</dbReference>
<evidence type="ECO:0008006" key="4">
    <source>
        <dbReference type="Google" id="ProtNLM"/>
    </source>
</evidence>
<protein>
    <recommendedName>
        <fullName evidence="4">Alpha-L-arabinofuranosidase B catalytic domain-containing protein</fullName>
    </recommendedName>
</protein>
<evidence type="ECO:0000313" key="3">
    <source>
        <dbReference type="Proteomes" id="UP000282832"/>
    </source>
</evidence>
<reference evidence="2 3" key="1">
    <citation type="submission" date="2019-01" db="EMBL/GenBank/DDBJ databases">
        <authorList>
            <person name="Chen W.-M."/>
        </authorList>
    </citation>
    <scope>NUCLEOTIDE SEQUENCE [LARGE SCALE GENOMIC DNA]</scope>
    <source>
        <strain evidence="2 3">FSY-15</strain>
    </source>
</reference>
<keyword evidence="1" id="KW-0732">Signal</keyword>
<organism evidence="2 3">
    <name type="scientific">Sandaracinomonas limnophila</name>
    <dbReference type="NCBI Taxonomy" id="1862386"/>
    <lineage>
        <taxon>Bacteria</taxon>
        <taxon>Pseudomonadati</taxon>
        <taxon>Bacteroidota</taxon>
        <taxon>Cytophagia</taxon>
        <taxon>Cytophagales</taxon>
        <taxon>Flectobacillaceae</taxon>
        <taxon>Sandaracinomonas</taxon>
    </lineage>
</organism>
<dbReference type="Gene3D" id="2.60.120.200">
    <property type="match status" value="1"/>
</dbReference>
<evidence type="ECO:0000313" key="2">
    <source>
        <dbReference type="EMBL" id="RVU25986.1"/>
    </source>
</evidence>
<keyword evidence="3" id="KW-1185">Reference proteome</keyword>
<dbReference type="Proteomes" id="UP000282832">
    <property type="component" value="Unassembled WGS sequence"/>
</dbReference>
<feature type="chain" id="PRO_5019100649" description="Alpha-L-arabinofuranosidase B catalytic domain-containing protein" evidence="1">
    <location>
        <begin position="19"/>
        <end position="341"/>
    </location>
</feature>